<evidence type="ECO:0000313" key="12">
    <source>
        <dbReference type="Proteomes" id="UP001181693"/>
    </source>
</evidence>
<comment type="caution">
    <text evidence="11">The sequence shown here is derived from an EMBL/GenBank/DDBJ whole genome shotgun (WGS) entry which is preliminary data.</text>
</comment>
<dbReference type="Pfam" id="PF01279">
    <property type="entry name" value="Parathyroid"/>
    <property type="match status" value="1"/>
</dbReference>
<evidence type="ECO:0000313" key="11">
    <source>
        <dbReference type="EMBL" id="DBA17626.1"/>
    </source>
</evidence>
<evidence type="ECO:0000256" key="5">
    <source>
        <dbReference type="ARBA" id="ARBA00022525"/>
    </source>
</evidence>
<keyword evidence="8" id="KW-0732">Signal</keyword>
<dbReference type="PROSITE" id="PS00335">
    <property type="entry name" value="PARATHYROID"/>
    <property type="match status" value="1"/>
</dbReference>
<accession>A0AAV2ZJ08</accession>
<dbReference type="EMBL" id="DYDO01000010">
    <property type="protein sequence ID" value="DBA17626.1"/>
    <property type="molecule type" value="Genomic_DNA"/>
</dbReference>
<dbReference type="GO" id="GO:0007267">
    <property type="term" value="P:cell-cell signaling"/>
    <property type="evidence" value="ECO:0007669"/>
    <property type="project" value="TreeGrafter"/>
</dbReference>
<sequence>MQFITDITKIGLILCGVSLFSAYEGKPVTRRAVSEMQLMHNYGDFRHTLQRQEWLQTKLQNMYPASVSTPQESTPKVSETRPLKPHKKDSKLVENRNRTSSHQNPRTVVKKAHRHNAKPNVDNMFKPDFQ</sequence>
<dbReference type="PANTHER" id="PTHR10541:SF2">
    <property type="entry name" value="PARATHYROID HORMONE"/>
    <property type="match status" value="1"/>
</dbReference>
<feature type="compositionally biased region" description="Polar residues" evidence="10">
    <location>
        <begin position="66"/>
        <end position="77"/>
    </location>
</feature>
<evidence type="ECO:0000256" key="9">
    <source>
        <dbReference type="ARBA" id="ARBA00093407"/>
    </source>
</evidence>
<evidence type="ECO:0000256" key="10">
    <source>
        <dbReference type="SAM" id="MobiDB-lite"/>
    </source>
</evidence>
<comment type="subunit">
    <text evidence="3">Interacts with PTH1R (via N-terminal extracellular domain).</text>
</comment>
<evidence type="ECO:0000256" key="1">
    <source>
        <dbReference type="ARBA" id="ARBA00004613"/>
    </source>
</evidence>
<comment type="subcellular location">
    <subcellularLocation>
        <location evidence="1">Secreted</location>
    </subcellularLocation>
</comment>
<evidence type="ECO:0000256" key="7">
    <source>
        <dbReference type="ARBA" id="ARBA00022702"/>
    </source>
</evidence>
<dbReference type="InterPro" id="IPR003625">
    <property type="entry name" value="PTH"/>
</dbReference>
<evidence type="ECO:0000256" key="2">
    <source>
        <dbReference type="ARBA" id="ARBA00006307"/>
    </source>
</evidence>
<keyword evidence="7" id="KW-0372">Hormone</keyword>
<feature type="compositionally biased region" description="Basic residues" evidence="10">
    <location>
        <begin position="108"/>
        <end position="117"/>
    </location>
</feature>
<evidence type="ECO:0000256" key="6">
    <source>
        <dbReference type="ARBA" id="ARBA00022685"/>
    </source>
</evidence>
<dbReference type="GO" id="GO:0005179">
    <property type="term" value="F:hormone activity"/>
    <property type="evidence" value="ECO:0007669"/>
    <property type="project" value="UniProtKB-KW"/>
</dbReference>
<organism evidence="11 12">
    <name type="scientific">Pyxicephalus adspersus</name>
    <name type="common">African bullfrog</name>
    <dbReference type="NCBI Taxonomy" id="30357"/>
    <lineage>
        <taxon>Eukaryota</taxon>
        <taxon>Metazoa</taxon>
        <taxon>Chordata</taxon>
        <taxon>Craniata</taxon>
        <taxon>Vertebrata</taxon>
        <taxon>Euteleostomi</taxon>
        <taxon>Amphibia</taxon>
        <taxon>Batrachia</taxon>
        <taxon>Anura</taxon>
        <taxon>Neobatrachia</taxon>
        <taxon>Ranoidea</taxon>
        <taxon>Pyxicephalidae</taxon>
        <taxon>Pyxicephalinae</taxon>
        <taxon>Pyxicephalus</taxon>
    </lineage>
</organism>
<dbReference type="GO" id="GO:0005615">
    <property type="term" value="C:extracellular space"/>
    <property type="evidence" value="ECO:0007669"/>
    <property type="project" value="TreeGrafter"/>
</dbReference>
<dbReference type="SMART" id="SM00087">
    <property type="entry name" value="PTH"/>
    <property type="match status" value="1"/>
</dbReference>
<dbReference type="Proteomes" id="UP001181693">
    <property type="component" value="Unassembled WGS sequence"/>
</dbReference>
<keyword evidence="5" id="KW-0964">Secreted</keyword>
<name>A0AAV2ZJ08_PYXAD</name>
<reference evidence="11" key="1">
    <citation type="thesis" date="2020" institute="ProQuest LLC" country="789 East Eisenhower Parkway, Ann Arbor, MI, USA">
        <title>Comparative Genomics and Chromosome Evolution.</title>
        <authorList>
            <person name="Mudd A.B."/>
        </authorList>
    </citation>
    <scope>NUCLEOTIDE SEQUENCE</scope>
    <source>
        <strain evidence="11">1538</strain>
        <tissue evidence="11">Blood</tissue>
    </source>
</reference>
<evidence type="ECO:0000256" key="3">
    <source>
        <dbReference type="ARBA" id="ARBA00011605"/>
    </source>
</evidence>
<evidence type="ECO:0000256" key="8">
    <source>
        <dbReference type="ARBA" id="ARBA00022729"/>
    </source>
</evidence>
<dbReference type="GO" id="GO:0031856">
    <property type="term" value="F:parathyroid hormone receptor binding"/>
    <property type="evidence" value="ECO:0007669"/>
    <property type="project" value="TreeGrafter"/>
</dbReference>
<comment type="similarity">
    <text evidence="2">Belongs to the parathyroid hormone family.</text>
</comment>
<dbReference type="AlphaFoldDB" id="A0AAV2ZJ08"/>
<evidence type="ECO:0000256" key="4">
    <source>
        <dbReference type="ARBA" id="ARBA00022135"/>
    </source>
</evidence>
<gene>
    <name evidence="11" type="ORF">GDO54_003044</name>
</gene>
<keyword evidence="6" id="KW-0165">Cleavage on pair of basic residues</keyword>
<dbReference type="GO" id="GO:0006874">
    <property type="term" value="P:intracellular calcium ion homeostasis"/>
    <property type="evidence" value="ECO:0007669"/>
    <property type="project" value="InterPro"/>
</dbReference>
<dbReference type="PANTHER" id="PTHR10541">
    <property type="entry name" value="PARATHYROID HORMONE"/>
    <property type="match status" value="1"/>
</dbReference>
<dbReference type="InterPro" id="IPR001415">
    <property type="entry name" value="PTH/PTH-rel"/>
</dbReference>
<proteinExistence type="inferred from homology"/>
<protein>
    <recommendedName>
        <fullName evidence="4">Parathyroid hormone</fullName>
    </recommendedName>
</protein>
<feature type="region of interest" description="Disordered" evidence="10">
    <location>
        <begin position="64"/>
        <end position="130"/>
    </location>
</feature>
<keyword evidence="12" id="KW-1185">Reference proteome</keyword>
<comment type="function">
    <text evidence="9">Parathyroid hormone elevates calcium level by dissolving the salts in bone and preventing their renal excretion. Acts by binding to its receptor, PTH1R, activating G protein-coupled receptor signaling. Stimulates [1-14C]-2-deoxy-D-glucose (2DG) transport and glycogen synthesis in osteoblastic cells.</text>
</comment>